<evidence type="ECO:0000256" key="5">
    <source>
        <dbReference type="ARBA" id="ARBA00022801"/>
    </source>
</evidence>
<evidence type="ECO:0000256" key="3">
    <source>
        <dbReference type="ARBA" id="ARBA00022670"/>
    </source>
</evidence>
<keyword evidence="3" id="KW-0645">Protease</keyword>
<feature type="transmembrane region" description="Helical" evidence="9">
    <location>
        <begin position="75"/>
        <end position="93"/>
    </location>
</feature>
<feature type="compositionally biased region" description="Polar residues" evidence="8">
    <location>
        <begin position="189"/>
        <end position="199"/>
    </location>
</feature>
<dbReference type="Pfam" id="PF09721">
    <property type="entry name" value="Exosortase_EpsH"/>
    <property type="match status" value="1"/>
</dbReference>
<gene>
    <name evidence="10" type="ORF">EDC60_0200</name>
</gene>
<evidence type="ECO:0000256" key="1">
    <source>
        <dbReference type="ARBA" id="ARBA00004651"/>
    </source>
</evidence>
<dbReference type="RefSeq" id="WP_123674893.1">
    <property type="nucleotide sequence ID" value="NZ_DAMBYI010000005.1"/>
</dbReference>
<protein>
    <submittedName>
        <fullName evidence="10">Exosortase H (IPTLxxWG-CTERM-specific)</fullName>
    </submittedName>
</protein>
<dbReference type="InterPro" id="IPR019127">
    <property type="entry name" value="Exosortase"/>
</dbReference>
<name>A0AAX1WYH8_9BURK</name>
<dbReference type="AlphaFoldDB" id="A0AAX1WYH8"/>
<evidence type="ECO:0000256" key="6">
    <source>
        <dbReference type="ARBA" id="ARBA00022989"/>
    </source>
</evidence>
<evidence type="ECO:0000313" key="10">
    <source>
        <dbReference type="EMBL" id="ROR50448.1"/>
    </source>
</evidence>
<keyword evidence="2" id="KW-1003">Cell membrane</keyword>
<evidence type="ECO:0000256" key="4">
    <source>
        <dbReference type="ARBA" id="ARBA00022692"/>
    </source>
</evidence>
<accession>A0AAX1WYH8</accession>
<dbReference type="GO" id="GO:0008233">
    <property type="term" value="F:peptidase activity"/>
    <property type="evidence" value="ECO:0007669"/>
    <property type="project" value="UniProtKB-KW"/>
</dbReference>
<evidence type="ECO:0000256" key="7">
    <source>
        <dbReference type="ARBA" id="ARBA00023136"/>
    </source>
</evidence>
<dbReference type="EMBL" id="RJVL01000001">
    <property type="protein sequence ID" value="ROR50448.1"/>
    <property type="molecule type" value="Genomic_DNA"/>
</dbReference>
<feature type="compositionally biased region" description="Pro residues" evidence="8">
    <location>
        <begin position="163"/>
        <end position="178"/>
    </location>
</feature>
<feature type="region of interest" description="Disordered" evidence="8">
    <location>
        <begin position="159"/>
        <end position="199"/>
    </location>
</feature>
<keyword evidence="11" id="KW-1185">Reference proteome</keyword>
<dbReference type="NCBIfam" id="TIGR04177">
    <property type="entry name" value="exosort_XrtH"/>
    <property type="match status" value="1"/>
</dbReference>
<dbReference type="InterPro" id="IPR026441">
    <property type="entry name" value="Exosort_XrtH"/>
</dbReference>
<dbReference type="NCBIfam" id="TIGR04178">
    <property type="entry name" value="exo_archaeo"/>
    <property type="match status" value="1"/>
</dbReference>
<evidence type="ECO:0000256" key="8">
    <source>
        <dbReference type="SAM" id="MobiDB-lite"/>
    </source>
</evidence>
<keyword evidence="6 9" id="KW-1133">Transmembrane helix</keyword>
<evidence type="ECO:0000313" key="11">
    <source>
        <dbReference type="Proteomes" id="UP000271868"/>
    </source>
</evidence>
<dbReference type="GO" id="GO:0005886">
    <property type="term" value="C:plasma membrane"/>
    <property type="evidence" value="ECO:0007669"/>
    <property type="project" value="UniProtKB-SubCell"/>
</dbReference>
<comment type="subcellular location">
    <subcellularLocation>
        <location evidence="1">Cell membrane</location>
        <topology evidence="1">Multi-pass membrane protein</topology>
    </subcellularLocation>
</comment>
<proteinExistence type="predicted"/>
<dbReference type="Proteomes" id="UP000271868">
    <property type="component" value="Unassembled WGS sequence"/>
</dbReference>
<comment type="caution">
    <text evidence="10">The sequence shown here is derived from an EMBL/GenBank/DDBJ whole genome shotgun (WGS) entry which is preliminary data.</text>
</comment>
<evidence type="ECO:0000256" key="9">
    <source>
        <dbReference type="SAM" id="Phobius"/>
    </source>
</evidence>
<feature type="transmembrane region" description="Helical" evidence="9">
    <location>
        <begin position="100"/>
        <end position="123"/>
    </location>
</feature>
<keyword evidence="4 9" id="KW-0812">Transmembrane</keyword>
<dbReference type="InterPro" id="IPR026392">
    <property type="entry name" value="Exo/Archaeosortase_dom"/>
</dbReference>
<sequence>MLRFFLLFLAIQLSLFGINMLNWVQQHLVLPWTALLARICAGLVTWFDTTAAAQGKVLWNTLTGFGVSIEPGCNGIEACIVLFAAVIAFPSSLRHKLFGLVAGFAAVQALNVVRVISLFYLGQWNTAVFNFAHEFLWQGLIMLDVLIVWLLWVRAGAKAQPPQETPPPDEPPAPPMPLVMPRLDKGHGQVSTSLDLSPR</sequence>
<dbReference type="GO" id="GO:0006508">
    <property type="term" value="P:proteolysis"/>
    <property type="evidence" value="ECO:0007669"/>
    <property type="project" value="UniProtKB-KW"/>
</dbReference>
<feature type="transmembrane region" description="Helical" evidence="9">
    <location>
        <begin position="135"/>
        <end position="153"/>
    </location>
</feature>
<organism evidence="10 11">
    <name type="scientific">Diaphorobacter nitroreducens</name>
    <dbReference type="NCBI Taxonomy" id="164759"/>
    <lineage>
        <taxon>Bacteria</taxon>
        <taxon>Pseudomonadati</taxon>
        <taxon>Pseudomonadota</taxon>
        <taxon>Betaproteobacteria</taxon>
        <taxon>Burkholderiales</taxon>
        <taxon>Comamonadaceae</taxon>
        <taxon>Diaphorobacter</taxon>
    </lineage>
</organism>
<reference evidence="10 11" key="1">
    <citation type="submission" date="2018-11" db="EMBL/GenBank/DDBJ databases">
        <title>Genomic Encyclopedia of Type Strains, Phase IV (KMG-IV): sequencing the most valuable type-strain genomes for metagenomic binning, comparative biology and taxonomic classification.</title>
        <authorList>
            <person name="Goeker M."/>
        </authorList>
    </citation>
    <scope>NUCLEOTIDE SEQUENCE [LARGE SCALE GENOMIC DNA]</scope>
    <source>
        <strain evidence="10 11">DSM 15985</strain>
    </source>
</reference>
<keyword evidence="7 9" id="KW-0472">Membrane</keyword>
<keyword evidence="5" id="KW-0378">Hydrolase</keyword>
<evidence type="ECO:0000256" key="2">
    <source>
        <dbReference type="ARBA" id="ARBA00022475"/>
    </source>
</evidence>